<dbReference type="RefSeq" id="WP_147204851.1">
    <property type="nucleotide sequence ID" value="NZ_BJYT01000012.1"/>
</dbReference>
<dbReference type="SUPFAM" id="SSF64496">
    <property type="entry name" value="DNA-binding domain of intron-encoded endonucleases"/>
    <property type="match status" value="1"/>
</dbReference>
<dbReference type="Gene3D" id="3.90.75.20">
    <property type="match status" value="1"/>
</dbReference>
<dbReference type="InterPro" id="IPR010902">
    <property type="entry name" value="NUMOD4"/>
</dbReference>
<dbReference type="OrthoDB" id="6631788at2"/>
<dbReference type="Pfam" id="PF13392">
    <property type="entry name" value="HNH_3"/>
    <property type="match status" value="1"/>
</dbReference>
<sequence length="174" mass="19801">MTSKIIWKSVKGYQGFYEVSNTGLIKSVKRKVPYPKGFRTVKEKILSTRVNNCGYEEVRLSRGGVSSTKFVHVLVAGAFIPNPTKKPQVNHRNGIKTHNYVRNLEWVTASENMLHAYRTKLIQVPTKIVVDTCNGKMYRSAKEAAEELGLKYSTLRNYLNGKTQINPTCLKYSR</sequence>
<dbReference type="CDD" id="cd00093">
    <property type="entry name" value="HTH_XRE"/>
    <property type="match status" value="1"/>
</dbReference>
<evidence type="ECO:0000313" key="3">
    <source>
        <dbReference type="EMBL" id="GEO10740.1"/>
    </source>
</evidence>
<dbReference type="Pfam" id="PF07463">
    <property type="entry name" value="NUMOD4"/>
    <property type="match status" value="1"/>
</dbReference>
<protein>
    <recommendedName>
        <fullName evidence="5">HNH nuclease domain-containing protein</fullName>
    </recommendedName>
</protein>
<dbReference type="InterPro" id="IPR001387">
    <property type="entry name" value="Cro/C1-type_HTH"/>
</dbReference>
<feature type="domain" description="HNH nuclease" evidence="2">
    <location>
        <begin position="69"/>
        <end position="113"/>
    </location>
</feature>
<proteinExistence type="predicted"/>
<evidence type="ECO:0000313" key="4">
    <source>
        <dbReference type="Proteomes" id="UP000321513"/>
    </source>
</evidence>
<dbReference type="Proteomes" id="UP000321513">
    <property type="component" value="Unassembled WGS sequence"/>
</dbReference>
<feature type="domain" description="NUMOD4" evidence="1">
    <location>
        <begin position="6"/>
        <end position="61"/>
    </location>
</feature>
<keyword evidence="4" id="KW-1185">Reference proteome</keyword>
<dbReference type="GO" id="GO:0016788">
    <property type="term" value="F:hydrolase activity, acting on ester bonds"/>
    <property type="evidence" value="ECO:0007669"/>
    <property type="project" value="InterPro"/>
</dbReference>
<dbReference type="InterPro" id="IPR003615">
    <property type="entry name" value="HNH_nuc"/>
</dbReference>
<evidence type="ECO:0000259" key="1">
    <source>
        <dbReference type="Pfam" id="PF07463"/>
    </source>
</evidence>
<dbReference type="AlphaFoldDB" id="A0A512BFK5"/>
<organism evidence="3 4">
    <name type="scientific">Segetibacter aerophilus</name>
    <dbReference type="NCBI Taxonomy" id="670293"/>
    <lineage>
        <taxon>Bacteria</taxon>
        <taxon>Pseudomonadati</taxon>
        <taxon>Bacteroidota</taxon>
        <taxon>Chitinophagia</taxon>
        <taxon>Chitinophagales</taxon>
        <taxon>Chitinophagaceae</taxon>
        <taxon>Segetibacter</taxon>
    </lineage>
</organism>
<name>A0A512BFK5_9BACT</name>
<dbReference type="EMBL" id="BJYT01000012">
    <property type="protein sequence ID" value="GEO10740.1"/>
    <property type="molecule type" value="Genomic_DNA"/>
</dbReference>
<comment type="caution">
    <text evidence="3">The sequence shown here is derived from an EMBL/GenBank/DDBJ whole genome shotgun (WGS) entry which is preliminary data.</text>
</comment>
<gene>
    <name evidence="3" type="ORF">SAE01_32360</name>
</gene>
<evidence type="ECO:0008006" key="5">
    <source>
        <dbReference type="Google" id="ProtNLM"/>
    </source>
</evidence>
<evidence type="ECO:0000259" key="2">
    <source>
        <dbReference type="Pfam" id="PF13392"/>
    </source>
</evidence>
<dbReference type="InterPro" id="IPR044925">
    <property type="entry name" value="His-Me_finger_sf"/>
</dbReference>
<accession>A0A512BFK5</accession>
<dbReference type="SUPFAM" id="SSF54060">
    <property type="entry name" value="His-Me finger endonucleases"/>
    <property type="match status" value="1"/>
</dbReference>
<reference evidence="3 4" key="1">
    <citation type="submission" date="2019-07" db="EMBL/GenBank/DDBJ databases">
        <title>Whole genome shotgun sequence of Segetibacter aerophilus NBRC 106135.</title>
        <authorList>
            <person name="Hosoyama A."/>
            <person name="Uohara A."/>
            <person name="Ohji S."/>
            <person name="Ichikawa N."/>
        </authorList>
    </citation>
    <scope>NUCLEOTIDE SEQUENCE [LARGE SCALE GENOMIC DNA]</scope>
    <source>
        <strain evidence="3 4">NBRC 106135</strain>
    </source>
</reference>